<protein>
    <submittedName>
        <fullName evidence="4">Violaxanthin de-epoxidase, chloroplastic-like</fullName>
    </submittedName>
</protein>
<keyword evidence="3" id="KW-1185">Reference proteome</keyword>
<dbReference type="GO" id="GO:0010028">
    <property type="term" value="P:xanthophyll cycle"/>
    <property type="evidence" value="ECO:0007669"/>
    <property type="project" value="InterPro"/>
</dbReference>
<dbReference type="GO" id="GO:0046422">
    <property type="term" value="F:violaxanthin de-epoxidase activity"/>
    <property type="evidence" value="ECO:0007669"/>
    <property type="project" value="InterPro"/>
</dbReference>
<feature type="domain" description="VDE lipocalin" evidence="2">
    <location>
        <begin position="31"/>
        <end position="266"/>
    </location>
</feature>
<sequence>MFHKKKAMKTAIFLYLGMVLEFAHCSNPNILCIAEHCGVQSAKCLGDEGCRSAMMCITGCAANNQTCLFDCIYSYEDDVFDEFMKCASTDHQCITNDPPNPPVVCHPPQKVESSFTIDQLTGSWYIVKGLNPIYDCFDCQVTTFKPSVKVDTVYDVFEKFDVKTVKGGVRHRSVNETATQASGGIYNLTSMQMGHNTHSQWRILHVGTGNAFLLAYYCGSISADYFFEGSIVYSRTPSLTSNQLVELVAAFKEQGIDYSKYCTPNNTKNCSFNTS</sequence>
<dbReference type="GeneID" id="111130483"/>
<dbReference type="InterPro" id="IPR010788">
    <property type="entry name" value="VDE_dom"/>
</dbReference>
<dbReference type="OrthoDB" id="10258187at2759"/>
<feature type="chain" id="PRO_5034562500" evidence="1">
    <location>
        <begin position="26"/>
        <end position="275"/>
    </location>
</feature>
<dbReference type="AlphaFoldDB" id="A0A8B8E0Q0"/>
<evidence type="ECO:0000259" key="2">
    <source>
        <dbReference type="Pfam" id="PF07137"/>
    </source>
</evidence>
<dbReference type="RefSeq" id="XP_022333299.1">
    <property type="nucleotide sequence ID" value="XM_022477591.1"/>
</dbReference>
<keyword evidence="1" id="KW-0732">Signal</keyword>
<dbReference type="GO" id="GO:0008289">
    <property type="term" value="F:lipid binding"/>
    <property type="evidence" value="ECO:0007669"/>
    <property type="project" value="UniProtKB-KW"/>
</dbReference>
<reference evidence="4" key="1">
    <citation type="submission" date="2025-08" db="UniProtKB">
        <authorList>
            <consortium name="RefSeq"/>
        </authorList>
    </citation>
    <scope>IDENTIFICATION</scope>
    <source>
        <tissue evidence="4">Whole sample</tissue>
    </source>
</reference>
<evidence type="ECO:0000313" key="3">
    <source>
        <dbReference type="Proteomes" id="UP000694844"/>
    </source>
</evidence>
<dbReference type="PANTHER" id="PTHR33970:SF1">
    <property type="entry name" value="VIOLAXANTHIN DE-EPOXIDASE, CHLOROPLASTIC"/>
    <property type="match status" value="1"/>
</dbReference>
<evidence type="ECO:0000313" key="4">
    <source>
        <dbReference type="RefSeq" id="XP_022333299.1"/>
    </source>
</evidence>
<organism evidence="3 4">
    <name type="scientific">Crassostrea virginica</name>
    <name type="common">Eastern oyster</name>
    <dbReference type="NCBI Taxonomy" id="6565"/>
    <lineage>
        <taxon>Eukaryota</taxon>
        <taxon>Metazoa</taxon>
        <taxon>Spiralia</taxon>
        <taxon>Lophotrochozoa</taxon>
        <taxon>Mollusca</taxon>
        <taxon>Bivalvia</taxon>
        <taxon>Autobranchia</taxon>
        <taxon>Pteriomorphia</taxon>
        <taxon>Ostreida</taxon>
        <taxon>Ostreoidea</taxon>
        <taxon>Ostreidae</taxon>
        <taxon>Crassostrea</taxon>
    </lineage>
</organism>
<dbReference type="PANTHER" id="PTHR33970">
    <property type="entry name" value="VIOLAXANTHIN DE-EPOXIDASE, CHLOROPLASTIC-RELATED"/>
    <property type="match status" value="1"/>
</dbReference>
<feature type="signal peptide" evidence="1">
    <location>
        <begin position="1"/>
        <end position="25"/>
    </location>
</feature>
<accession>A0A8B8E0Q0</accession>
<proteinExistence type="predicted"/>
<dbReference type="Gene3D" id="2.40.128.20">
    <property type="match status" value="1"/>
</dbReference>
<gene>
    <name evidence="4" type="primary">LOC111130483</name>
</gene>
<dbReference type="InterPro" id="IPR012674">
    <property type="entry name" value="Calycin"/>
</dbReference>
<name>A0A8B8E0Q0_CRAVI</name>
<evidence type="ECO:0000256" key="1">
    <source>
        <dbReference type="SAM" id="SignalP"/>
    </source>
</evidence>
<dbReference type="InterPro" id="IPR044682">
    <property type="entry name" value="VDE"/>
</dbReference>
<dbReference type="KEGG" id="cvn:111130483"/>
<dbReference type="Proteomes" id="UP000694844">
    <property type="component" value="Chromosome 4"/>
</dbReference>
<dbReference type="SUPFAM" id="SSF50814">
    <property type="entry name" value="Lipocalins"/>
    <property type="match status" value="1"/>
</dbReference>
<dbReference type="Pfam" id="PF07137">
    <property type="entry name" value="VDE"/>
    <property type="match status" value="1"/>
</dbReference>